<reference evidence="3 4" key="1">
    <citation type="submission" date="2020-08" db="EMBL/GenBank/DDBJ databases">
        <title>Genomic Encyclopedia of Type Strains, Phase IV (KMG-IV): sequencing the most valuable type-strain genomes for metagenomic binning, comparative biology and taxonomic classification.</title>
        <authorList>
            <person name="Goeker M."/>
        </authorList>
    </citation>
    <scope>NUCLEOTIDE SEQUENCE [LARGE SCALE GENOMIC DNA]</scope>
    <source>
        <strain evidence="3 4">DSM 103462</strain>
    </source>
</reference>
<dbReference type="AlphaFoldDB" id="A0A7W8LM63"/>
<feature type="compositionally biased region" description="Basic and acidic residues" evidence="1">
    <location>
        <begin position="90"/>
        <end position="133"/>
    </location>
</feature>
<dbReference type="SMART" id="SM00360">
    <property type="entry name" value="RRM"/>
    <property type="match status" value="1"/>
</dbReference>
<dbReference type="SUPFAM" id="SSF54928">
    <property type="entry name" value="RNA-binding domain, RBD"/>
    <property type="match status" value="1"/>
</dbReference>
<sequence>MRLYVGNLSYTTTEDKLRESFSNYGDVVSVQVMKDKFTEQSKGFGFVEMGSDVMGERAIGGMNGKDIDGRRIRVSEAVEKPARNGGAKRFFKDDGERPRRNFGEKRDFGERGGRERKPFRGDRSERKSTAEEY</sequence>
<evidence type="ECO:0000256" key="1">
    <source>
        <dbReference type="SAM" id="MobiDB-lite"/>
    </source>
</evidence>
<evidence type="ECO:0000313" key="3">
    <source>
        <dbReference type="EMBL" id="MBB5226055.1"/>
    </source>
</evidence>
<feature type="domain" description="RRM" evidence="2">
    <location>
        <begin position="1"/>
        <end position="79"/>
    </location>
</feature>
<dbReference type="Pfam" id="PF00076">
    <property type="entry name" value="RRM_1"/>
    <property type="match status" value="1"/>
</dbReference>
<dbReference type="InterPro" id="IPR000504">
    <property type="entry name" value="RRM_dom"/>
</dbReference>
<proteinExistence type="predicted"/>
<feature type="region of interest" description="Disordered" evidence="1">
    <location>
        <begin position="78"/>
        <end position="133"/>
    </location>
</feature>
<dbReference type="Proteomes" id="UP000518887">
    <property type="component" value="Unassembled WGS sequence"/>
</dbReference>
<dbReference type="InterPro" id="IPR012677">
    <property type="entry name" value="Nucleotide-bd_a/b_plait_sf"/>
</dbReference>
<dbReference type="GO" id="GO:0003723">
    <property type="term" value="F:RNA binding"/>
    <property type="evidence" value="ECO:0007669"/>
    <property type="project" value="InterPro"/>
</dbReference>
<name>A0A7W8LM63_9SPIR</name>
<gene>
    <name evidence="3" type="ORF">HNP76_001423</name>
</gene>
<dbReference type="EMBL" id="JACHFQ010000004">
    <property type="protein sequence ID" value="MBB5226055.1"/>
    <property type="molecule type" value="Genomic_DNA"/>
</dbReference>
<dbReference type="InterPro" id="IPR050441">
    <property type="entry name" value="RBM"/>
</dbReference>
<dbReference type="RefSeq" id="WP_184658966.1">
    <property type="nucleotide sequence ID" value="NZ_CP031518.1"/>
</dbReference>
<protein>
    <submittedName>
        <fullName evidence="3">RNA recognition motif-containing protein</fullName>
    </submittedName>
</protein>
<evidence type="ECO:0000259" key="2">
    <source>
        <dbReference type="PROSITE" id="PS50102"/>
    </source>
</evidence>
<accession>A0A7W8LM63</accession>
<dbReference type="Gene3D" id="3.30.70.330">
    <property type="match status" value="1"/>
</dbReference>
<dbReference type="PANTHER" id="PTHR48034">
    <property type="entry name" value="TRANSFORMER-2 SEX-DETERMINING PROTEIN-RELATED"/>
    <property type="match status" value="1"/>
</dbReference>
<organism evidence="3 4">
    <name type="scientific">Treponema ruminis</name>
    <dbReference type="NCBI Taxonomy" id="744515"/>
    <lineage>
        <taxon>Bacteria</taxon>
        <taxon>Pseudomonadati</taxon>
        <taxon>Spirochaetota</taxon>
        <taxon>Spirochaetia</taxon>
        <taxon>Spirochaetales</taxon>
        <taxon>Treponemataceae</taxon>
        <taxon>Treponema</taxon>
    </lineage>
</organism>
<dbReference type="PROSITE" id="PS50102">
    <property type="entry name" value="RRM"/>
    <property type="match status" value="1"/>
</dbReference>
<comment type="caution">
    <text evidence="3">The sequence shown here is derived from an EMBL/GenBank/DDBJ whole genome shotgun (WGS) entry which is preliminary data.</text>
</comment>
<keyword evidence="4" id="KW-1185">Reference proteome</keyword>
<dbReference type="InterPro" id="IPR035979">
    <property type="entry name" value="RBD_domain_sf"/>
</dbReference>
<evidence type="ECO:0000313" key="4">
    <source>
        <dbReference type="Proteomes" id="UP000518887"/>
    </source>
</evidence>